<dbReference type="Proteomes" id="UP000813462">
    <property type="component" value="Unassembled WGS sequence"/>
</dbReference>
<gene>
    <name evidence="1" type="ORF">FEM48_Zijuj11G0140500</name>
</gene>
<accession>A0A978UJD1</accession>
<dbReference type="AlphaFoldDB" id="A0A978UJD1"/>
<dbReference type="EMBL" id="JAEACU010000011">
    <property type="protein sequence ID" value="KAH7514912.1"/>
    <property type="molecule type" value="Genomic_DNA"/>
</dbReference>
<comment type="caution">
    <text evidence="1">The sequence shown here is derived from an EMBL/GenBank/DDBJ whole genome shotgun (WGS) entry which is preliminary data.</text>
</comment>
<proteinExistence type="predicted"/>
<reference evidence="1" key="1">
    <citation type="journal article" date="2021" name="Front. Plant Sci.">
        <title>Chromosome-Scale Genome Assembly for Chinese Sour Jujube and Insights Into Its Genome Evolution and Domestication Signature.</title>
        <authorList>
            <person name="Shen L.-Y."/>
            <person name="Luo H."/>
            <person name="Wang X.-L."/>
            <person name="Wang X.-M."/>
            <person name="Qiu X.-J."/>
            <person name="Liu H."/>
            <person name="Zhou S.-S."/>
            <person name="Jia K.-H."/>
            <person name="Nie S."/>
            <person name="Bao Y.-T."/>
            <person name="Zhang R.-G."/>
            <person name="Yun Q.-Z."/>
            <person name="Chai Y.-H."/>
            <person name="Lu J.-Y."/>
            <person name="Li Y."/>
            <person name="Zhao S.-W."/>
            <person name="Mao J.-F."/>
            <person name="Jia S.-G."/>
            <person name="Mao Y.-M."/>
        </authorList>
    </citation>
    <scope>NUCLEOTIDE SEQUENCE</scope>
    <source>
        <strain evidence="1">AT0</strain>
        <tissue evidence="1">Leaf</tissue>
    </source>
</reference>
<sequence>MSFQDRCRARINRYFGRDEVDEFTWGGHTVWSSRRSTTTSRARLSTIRLWKRKFLWSVRDFGNIIITPSFSSGGKDTISVASPLIPNSLTEFTAVCDKCHRFFSSNFQL</sequence>
<organism evidence="1 2">
    <name type="scientific">Ziziphus jujuba var. spinosa</name>
    <dbReference type="NCBI Taxonomy" id="714518"/>
    <lineage>
        <taxon>Eukaryota</taxon>
        <taxon>Viridiplantae</taxon>
        <taxon>Streptophyta</taxon>
        <taxon>Embryophyta</taxon>
        <taxon>Tracheophyta</taxon>
        <taxon>Spermatophyta</taxon>
        <taxon>Magnoliopsida</taxon>
        <taxon>eudicotyledons</taxon>
        <taxon>Gunneridae</taxon>
        <taxon>Pentapetalae</taxon>
        <taxon>rosids</taxon>
        <taxon>fabids</taxon>
        <taxon>Rosales</taxon>
        <taxon>Rhamnaceae</taxon>
        <taxon>Paliureae</taxon>
        <taxon>Ziziphus</taxon>
    </lineage>
</organism>
<evidence type="ECO:0000313" key="1">
    <source>
        <dbReference type="EMBL" id="KAH7514912.1"/>
    </source>
</evidence>
<name>A0A978UJD1_ZIZJJ</name>
<evidence type="ECO:0000313" key="2">
    <source>
        <dbReference type="Proteomes" id="UP000813462"/>
    </source>
</evidence>
<protein>
    <submittedName>
        <fullName evidence="1">Uncharacterized protein</fullName>
    </submittedName>
</protein>